<dbReference type="EMBL" id="CAADRM010000080">
    <property type="protein sequence ID" value="VFU13464.1"/>
    <property type="molecule type" value="Genomic_DNA"/>
</dbReference>
<organism evidence="1">
    <name type="scientific">anaerobic digester metagenome</name>
    <dbReference type="NCBI Taxonomy" id="1263854"/>
    <lineage>
        <taxon>unclassified sequences</taxon>
        <taxon>metagenomes</taxon>
        <taxon>ecological metagenomes</taxon>
    </lineage>
</organism>
<dbReference type="InterPro" id="IPR032587">
    <property type="entry name" value="DUF4911"/>
</dbReference>
<evidence type="ECO:0000313" key="1">
    <source>
        <dbReference type="EMBL" id="VFU13464.1"/>
    </source>
</evidence>
<accession>A0A485LY23</accession>
<gene>
    <name evidence="1" type="ORF">SCFA_190018</name>
</gene>
<sequence>MWETGQIEVRVNRDDISYLRFILEGYDGLGIVSTRDPIAAQVVITYPLSRKALLARLIHALHREGVIKEDIGC</sequence>
<evidence type="ECO:0008006" key="2">
    <source>
        <dbReference type="Google" id="ProtNLM"/>
    </source>
</evidence>
<reference evidence="1" key="1">
    <citation type="submission" date="2019-03" db="EMBL/GenBank/DDBJ databases">
        <authorList>
            <person name="Hao L."/>
        </authorList>
    </citation>
    <scope>NUCLEOTIDE SEQUENCE</scope>
</reference>
<dbReference type="Pfam" id="PF16256">
    <property type="entry name" value="DUF4911"/>
    <property type="match status" value="1"/>
</dbReference>
<protein>
    <recommendedName>
        <fullName evidence="2">DUF4911 domain-containing protein</fullName>
    </recommendedName>
</protein>
<dbReference type="AlphaFoldDB" id="A0A485LY23"/>
<proteinExistence type="predicted"/>
<name>A0A485LY23_9ZZZZ</name>